<organism evidence="2 3">
    <name type="scientific">Psychrobacillus faecigallinarum</name>
    <dbReference type="NCBI Taxonomy" id="2762235"/>
    <lineage>
        <taxon>Bacteria</taxon>
        <taxon>Bacillati</taxon>
        <taxon>Bacillota</taxon>
        <taxon>Bacilli</taxon>
        <taxon>Bacillales</taxon>
        <taxon>Bacillaceae</taxon>
        <taxon>Psychrobacillus</taxon>
    </lineage>
</organism>
<sequence>MNGDAIVWIVLLLSLVICDGLAVYLYQKRKIPLWVSSIVMALLVPVIVYCFIAFGIYYANKNFDPDDTREGIAFAGGFMVLVLALNAIIMFVIGVVLNIYTFIKNKQKS</sequence>
<feature type="transmembrane region" description="Helical" evidence="1">
    <location>
        <begin position="33"/>
        <end position="59"/>
    </location>
</feature>
<dbReference type="RefSeq" id="WP_151109526.1">
    <property type="nucleotide sequence ID" value="NZ_JACSQO010000002.1"/>
</dbReference>
<feature type="transmembrane region" description="Helical" evidence="1">
    <location>
        <begin position="6"/>
        <end position="26"/>
    </location>
</feature>
<accession>A0ABR8R862</accession>
<keyword evidence="1" id="KW-0812">Transmembrane</keyword>
<feature type="transmembrane region" description="Helical" evidence="1">
    <location>
        <begin position="71"/>
        <end position="103"/>
    </location>
</feature>
<dbReference type="EMBL" id="JACSQO010000002">
    <property type="protein sequence ID" value="MBD7943941.1"/>
    <property type="molecule type" value="Genomic_DNA"/>
</dbReference>
<protein>
    <submittedName>
        <fullName evidence="2">Uncharacterized protein</fullName>
    </submittedName>
</protein>
<keyword evidence="1" id="KW-0472">Membrane</keyword>
<name>A0ABR8R862_9BACI</name>
<comment type="caution">
    <text evidence="2">The sequence shown here is derived from an EMBL/GenBank/DDBJ whole genome shotgun (WGS) entry which is preliminary data.</text>
</comment>
<reference evidence="2 3" key="1">
    <citation type="submission" date="2020-08" db="EMBL/GenBank/DDBJ databases">
        <title>A Genomic Blueprint of the Chicken Gut Microbiome.</title>
        <authorList>
            <person name="Gilroy R."/>
            <person name="Ravi A."/>
            <person name="Getino M."/>
            <person name="Pursley I."/>
            <person name="Horton D.L."/>
            <person name="Alikhan N.-F."/>
            <person name="Baker D."/>
            <person name="Gharbi K."/>
            <person name="Hall N."/>
            <person name="Watson M."/>
            <person name="Adriaenssens E.M."/>
            <person name="Foster-Nyarko E."/>
            <person name="Jarju S."/>
            <person name="Secka A."/>
            <person name="Antonio M."/>
            <person name="Oren A."/>
            <person name="Chaudhuri R."/>
            <person name="La Ragione R.M."/>
            <person name="Hildebrand F."/>
            <person name="Pallen M.J."/>
        </authorList>
    </citation>
    <scope>NUCLEOTIDE SEQUENCE [LARGE SCALE GENOMIC DNA]</scope>
    <source>
        <strain evidence="2 3">Sa2BUA9</strain>
    </source>
</reference>
<evidence type="ECO:0000256" key="1">
    <source>
        <dbReference type="SAM" id="Phobius"/>
    </source>
</evidence>
<proteinExistence type="predicted"/>
<dbReference type="Proteomes" id="UP000640786">
    <property type="component" value="Unassembled WGS sequence"/>
</dbReference>
<keyword evidence="1" id="KW-1133">Transmembrane helix</keyword>
<gene>
    <name evidence="2" type="ORF">H9650_07390</name>
</gene>
<keyword evidence="3" id="KW-1185">Reference proteome</keyword>
<evidence type="ECO:0000313" key="3">
    <source>
        <dbReference type="Proteomes" id="UP000640786"/>
    </source>
</evidence>
<evidence type="ECO:0000313" key="2">
    <source>
        <dbReference type="EMBL" id="MBD7943941.1"/>
    </source>
</evidence>